<organism evidence="1">
    <name type="scientific">Moumouvirus sp. 'Monve'</name>
    <dbReference type="NCBI Taxonomy" id="1128131"/>
    <lineage>
        <taxon>Viruses</taxon>
        <taxon>Varidnaviria</taxon>
        <taxon>Bamfordvirae</taxon>
        <taxon>Nucleocytoviricota</taxon>
        <taxon>Megaviricetes</taxon>
        <taxon>Imitervirales</taxon>
        <taxon>Mimiviridae</taxon>
        <taxon>Megamimivirinae</taxon>
        <taxon>Moumouvirus</taxon>
    </lineage>
</organism>
<protein>
    <submittedName>
        <fullName evidence="1">Uncharacterized protein</fullName>
    </submittedName>
</protein>
<accession>H2EFQ1</accession>
<sequence>MPKDVYDLYDDILCPNCKGHYREFKKLNLDNKIILFCNGCLNFWSDPKKINRGDNYNIFYYHLQQLVSLDLLEVVSSPWNNLLKNNPFYYLELRTNIIGDEYSDEDEEE</sequence>
<dbReference type="EMBL" id="JN885999">
    <property type="protein sequence ID" value="AEX63316.1"/>
    <property type="molecule type" value="Genomic_DNA"/>
</dbReference>
<reference evidence="1" key="1">
    <citation type="submission" date="2011-10" db="EMBL/GenBank/DDBJ databases">
        <title>Provirophages and transpovirons: unique mobilome of giant viruses.</title>
        <authorList>
            <person name="Desnues C."/>
            <person name="LaScola B."/>
            <person name="Yutin N."/>
            <person name="Fournous G."/>
            <person name="Koonin E."/>
            <person name="Raoult D."/>
        </authorList>
    </citation>
    <scope>NUCLEOTIDE SEQUENCE</scope>
    <source>
        <strain evidence="1">Mv13-mv</strain>
    </source>
</reference>
<name>H2EFQ1_9VIRU</name>
<proteinExistence type="predicted"/>
<gene>
    <name evidence="1" type="ORF">mv_R1114</name>
</gene>
<evidence type="ECO:0000313" key="1">
    <source>
        <dbReference type="EMBL" id="AEX63316.1"/>
    </source>
</evidence>